<evidence type="ECO:0000313" key="1">
    <source>
        <dbReference type="EMBL" id="MFJ3048500.1"/>
    </source>
</evidence>
<name>A0ABW8F5F9_9BURK</name>
<organism evidence="1 2">
    <name type="scientific">Herbaspirillum chlorophenolicum</name>
    <dbReference type="NCBI Taxonomy" id="211589"/>
    <lineage>
        <taxon>Bacteria</taxon>
        <taxon>Pseudomonadati</taxon>
        <taxon>Pseudomonadota</taxon>
        <taxon>Betaproteobacteria</taxon>
        <taxon>Burkholderiales</taxon>
        <taxon>Oxalobacteraceae</taxon>
        <taxon>Herbaspirillum</taxon>
    </lineage>
</organism>
<gene>
    <name evidence="1" type="ORF">ACIPEN_21920</name>
</gene>
<proteinExistence type="predicted"/>
<sequence length="184" mass="19683">MGRKSSLTEKQWEEIGARLLKGEAGRVLAREFGISEAAIRKRFGTQNKQIKDVANQLVSAELAFKALPISAQISARTLADRLKSISENLAGAAEYGAMTAHRLAGIAHDQVSKVDDAEPEKSYEALQRVAALTKMANASAETGLNLLRANKEAVDEANRIGSGQMKMQDMTDDQLLAIATGGGS</sequence>
<comment type="caution">
    <text evidence="1">The sequence shown here is derived from an EMBL/GenBank/DDBJ whole genome shotgun (WGS) entry which is preliminary data.</text>
</comment>
<dbReference type="RefSeq" id="WP_402703556.1">
    <property type="nucleotide sequence ID" value="NZ_JBIUZV010000021.1"/>
</dbReference>
<protein>
    <submittedName>
        <fullName evidence="1">Hin recombinase</fullName>
    </submittedName>
</protein>
<dbReference type="EMBL" id="JBIUZV010000021">
    <property type="protein sequence ID" value="MFJ3048500.1"/>
    <property type="molecule type" value="Genomic_DNA"/>
</dbReference>
<reference evidence="1 2" key="1">
    <citation type="submission" date="2024-10" db="EMBL/GenBank/DDBJ databases">
        <title>The Natural Products Discovery Center: Release of the First 8490 Sequenced Strains for Exploring Actinobacteria Biosynthetic Diversity.</title>
        <authorList>
            <person name="Kalkreuter E."/>
            <person name="Kautsar S.A."/>
            <person name="Yang D."/>
            <person name="Bader C.D."/>
            <person name="Teijaro C.N."/>
            <person name="Fluegel L."/>
            <person name="Davis C.M."/>
            <person name="Simpson J.R."/>
            <person name="Lauterbach L."/>
            <person name="Steele A.D."/>
            <person name="Gui C."/>
            <person name="Meng S."/>
            <person name="Li G."/>
            <person name="Viehrig K."/>
            <person name="Ye F."/>
            <person name="Su P."/>
            <person name="Kiefer A.F."/>
            <person name="Nichols A."/>
            <person name="Cepeda A.J."/>
            <person name="Yan W."/>
            <person name="Fan B."/>
            <person name="Jiang Y."/>
            <person name="Adhikari A."/>
            <person name="Zheng C.-J."/>
            <person name="Schuster L."/>
            <person name="Cowan T.M."/>
            <person name="Smanski M.J."/>
            <person name="Chevrette M.G."/>
            <person name="De Carvalho L.P.S."/>
            <person name="Shen B."/>
        </authorList>
    </citation>
    <scope>NUCLEOTIDE SEQUENCE [LARGE SCALE GENOMIC DNA]</scope>
    <source>
        <strain evidence="1 2">NPDC087045</strain>
    </source>
</reference>
<keyword evidence="2" id="KW-1185">Reference proteome</keyword>
<accession>A0ABW8F5F9</accession>
<dbReference type="Proteomes" id="UP001617427">
    <property type="component" value="Unassembled WGS sequence"/>
</dbReference>
<evidence type="ECO:0000313" key="2">
    <source>
        <dbReference type="Proteomes" id="UP001617427"/>
    </source>
</evidence>
<dbReference type="Gene3D" id="1.10.10.60">
    <property type="entry name" value="Homeodomain-like"/>
    <property type="match status" value="1"/>
</dbReference>